<dbReference type="Proteomes" id="UP000628710">
    <property type="component" value="Unassembled WGS sequence"/>
</dbReference>
<evidence type="ECO:0000313" key="2">
    <source>
        <dbReference type="Proteomes" id="UP000628710"/>
    </source>
</evidence>
<organism evidence="1 2">
    <name type="scientific">Marinomonas transparens</name>
    <dbReference type="NCBI Taxonomy" id="2795388"/>
    <lineage>
        <taxon>Bacteria</taxon>
        <taxon>Pseudomonadati</taxon>
        <taxon>Pseudomonadota</taxon>
        <taxon>Gammaproteobacteria</taxon>
        <taxon>Oceanospirillales</taxon>
        <taxon>Oceanospirillaceae</taxon>
        <taxon>Marinomonas</taxon>
    </lineage>
</organism>
<comment type="caution">
    <text evidence="1">The sequence shown here is derived from an EMBL/GenBank/DDBJ whole genome shotgun (WGS) entry which is preliminary data.</text>
</comment>
<protein>
    <submittedName>
        <fullName evidence="1">Uncharacterized protein</fullName>
    </submittedName>
</protein>
<gene>
    <name evidence="1" type="ORF">I8J31_04680</name>
</gene>
<keyword evidence="2" id="KW-1185">Reference proteome</keyword>
<dbReference type="AlphaFoldDB" id="A0A934JRD5"/>
<accession>A0A934JRD5</accession>
<dbReference type="RefSeq" id="WP_199467152.1">
    <property type="nucleotide sequence ID" value="NZ_JAEMNX010000003.1"/>
</dbReference>
<reference evidence="1" key="1">
    <citation type="submission" date="2020-12" db="EMBL/GenBank/DDBJ databases">
        <title>Marinomonas arctica sp. nov., a psychrotolerant bacterium isolated from the Arctic.</title>
        <authorList>
            <person name="Zhang Y."/>
        </authorList>
    </citation>
    <scope>NUCLEOTIDE SEQUENCE</scope>
    <source>
        <strain evidence="1">C1424</strain>
    </source>
</reference>
<name>A0A934JRD5_9GAMM</name>
<proteinExistence type="predicted"/>
<dbReference type="EMBL" id="JAEMNX010000003">
    <property type="protein sequence ID" value="MBJ7536972.1"/>
    <property type="molecule type" value="Genomic_DNA"/>
</dbReference>
<evidence type="ECO:0000313" key="1">
    <source>
        <dbReference type="EMBL" id="MBJ7536972.1"/>
    </source>
</evidence>
<sequence>MMSLQRIRKNSTKKIQTLVNKGQGIIFHKKTSRMIEDSIDSDHSVAVAADVMAWLADPKNYEDARIWLDGNELRVGGQYYFQDSFYIYFNKEDFEGELNRLDELDGIKRPVQVEASTLMTKNSNVVYLTDYVKAMKVGKTL</sequence>